<dbReference type="InterPro" id="IPR013783">
    <property type="entry name" value="Ig-like_fold"/>
</dbReference>
<keyword evidence="3" id="KW-0964">Secreted</keyword>
<dbReference type="InterPro" id="IPR023827">
    <property type="entry name" value="Peptidase_S8_Asp-AS"/>
</dbReference>
<dbReference type="InterPro" id="IPR015500">
    <property type="entry name" value="Peptidase_S8_subtilisin-rel"/>
</dbReference>
<feature type="domain" description="Peptidase S8/S53" evidence="12">
    <location>
        <begin position="185"/>
        <end position="656"/>
    </location>
</feature>
<proteinExistence type="inferred from homology"/>
<feature type="active site" description="Charge relay system" evidence="9 10">
    <location>
        <position position="594"/>
    </location>
</feature>
<feature type="domain" description="Inhibitor I9" evidence="14">
    <location>
        <begin position="84"/>
        <end position="162"/>
    </location>
</feature>
<feature type="active site" description="Charge relay system" evidence="9 10">
    <location>
        <position position="255"/>
    </location>
</feature>
<keyword evidence="5" id="KW-0732">Signal</keyword>
<name>A0A1W1XBN6_9CLOT</name>
<dbReference type="Pfam" id="PF02225">
    <property type="entry name" value="PA"/>
    <property type="match status" value="1"/>
</dbReference>
<dbReference type="STRING" id="1121291.SAMN02745134_01148"/>
<dbReference type="InterPro" id="IPR000209">
    <property type="entry name" value="Peptidase_S8/S53_dom"/>
</dbReference>
<dbReference type="Pfam" id="PF00082">
    <property type="entry name" value="Peptidase_S8"/>
    <property type="match status" value="1"/>
</dbReference>
<evidence type="ECO:0000259" key="14">
    <source>
        <dbReference type="Pfam" id="PF05922"/>
    </source>
</evidence>
<dbReference type="SUPFAM" id="SSF52743">
    <property type="entry name" value="Subtilisin-like"/>
    <property type="match status" value="1"/>
</dbReference>
<dbReference type="Proteomes" id="UP000192468">
    <property type="component" value="Unassembled WGS sequence"/>
</dbReference>
<dbReference type="Pfam" id="PF05922">
    <property type="entry name" value="Inhibitor_I9"/>
    <property type="match status" value="1"/>
</dbReference>
<keyword evidence="8 10" id="KW-0720">Serine protease</keyword>
<evidence type="ECO:0000256" key="11">
    <source>
        <dbReference type="RuleBase" id="RU003355"/>
    </source>
</evidence>
<protein>
    <submittedName>
        <fullName evidence="16">Lactocepin</fullName>
    </submittedName>
</protein>
<dbReference type="GO" id="GO:0006508">
    <property type="term" value="P:proteolysis"/>
    <property type="evidence" value="ECO:0007669"/>
    <property type="project" value="UniProtKB-KW"/>
</dbReference>
<dbReference type="PROSITE" id="PS51892">
    <property type="entry name" value="SUBTILASE"/>
    <property type="match status" value="1"/>
</dbReference>
<evidence type="ECO:0000256" key="5">
    <source>
        <dbReference type="ARBA" id="ARBA00022729"/>
    </source>
</evidence>
<keyword evidence="2" id="KW-0134">Cell wall</keyword>
<evidence type="ECO:0000256" key="4">
    <source>
        <dbReference type="ARBA" id="ARBA00022670"/>
    </source>
</evidence>
<dbReference type="CDD" id="cd07475">
    <property type="entry name" value="Peptidases_S8_C5a_Peptidase"/>
    <property type="match status" value="1"/>
</dbReference>
<evidence type="ECO:0000256" key="9">
    <source>
        <dbReference type="PIRSR" id="PIRSR615500-1"/>
    </source>
</evidence>
<dbReference type="EMBL" id="FWXH01000003">
    <property type="protein sequence ID" value="SMC20921.1"/>
    <property type="molecule type" value="Genomic_DNA"/>
</dbReference>
<dbReference type="PANTHER" id="PTHR43806">
    <property type="entry name" value="PEPTIDASE S8"/>
    <property type="match status" value="1"/>
</dbReference>
<evidence type="ECO:0000256" key="10">
    <source>
        <dbReference type="PROSITE-ProRule" id="PRU01240"/>
    </source>
</evidence>
<organism evidence="16 17">
    <name type="scientific">Clostridium acidisoli DSM 12555</name>
    <dbReference type="NCBI Taxonomy" id="1121291"/>
    <lineage>
        <taxon>Bacteria</taxon>
        <taxon>Bacillati</taxon>
        <taxon>Bacillota</taxon>
        <taxon>Clostridia</taxon>
        <taxon>Eubacteriales</taxon>
        <taxon>Clostridiaceae</taxon>
        <taxon>Clostridium</taxon>
    </lineage>
</organism>
<dbReference type="InterPro" id="IPR050131">
    <property type="entry name" value="Peptidase_S8_subtilisin-like"/>
</dbReference>
<feature type="domain" description="PA" evidence="13">
    <location>
        <begin position="444"/>
        <end position="526"/>
    </location>
</feature>
<dbReference type="PROSITE" id="PS00137">
    <property type="entry name" value="SUBTILASE_HIS"/>
    <property type="match status" value="1"/>
</dbReference>
<evidence type="ECO:0000256" key="3">
    <source>
        <dbReference type="ARBA" id="ARBA00022525"/>
    </source>
</evidence>
<dbReference type="InterPro" id="IPR010435">
    <property type="entry name" value="C5a/SBT2-like_Fn3"/>
</dbReference>
<evidence type="ECO:0000313" key="16">
    <source>
        <dbReference type="EMBL" id="SMC20921.1"/>
    </source>
</evidence>
<evidence type="ECO:0000259" key="12">
    <source>
        <dbReference type="Pfam" id="PF00082"/>
    </source>
</evidence>
<dbReference type="InterPro" id="IPR023828">
    <property type="entry name" value="Peptidase_S8_Ser-AS"/>
</dbReference>
<dbReference type="RefSeq" id="WP_084114585.1">
    <property type="nucleotide sequence ID" value="NZ_FWXH01000003.1"/>
</dbReference>
<dbReference type="GO" id="GO:0016020">
    <property type="term" value="C:membrane"/>
    <property type="evidence" value="ECO:0007669"/>
    <property type="project" value="InterPro"/>
</dbReference>
<evidence type="ECO:0000259" key="13">
    <source>
        <dbReference type="Pfam" id="PF02225"/>
    </source>
</evidence>
<evidence type="ECO:0000313" key="17">
    <source>
        <dbReference type="Proteomes" id="UP000192468"/>
    </source>
</evidence>
<dbReference type="Pfam" id="PF06280">
    <property type="entry name" value="fn3_5"/>
    <property type="match status" value="1"/>
</dbReference>
<dbReference type="PROSITE" id="PS00138">
    <property type="entry name" value="SUBTILASE_SER"/>
    <property type="match status" value="1"/>
</dbReference>
<dbReference type="Gene3D" id="3.50.30.30">
    <property type="match status" value="1"/>
</dbReference>
<dbReference type="InterPro" id="IPR036852">
    <property type="entry name" value="Peptidase_S8/S53_dom_sf"/>
</dbReference>
<sequence>MKKRGQSIFVMSLVLIFASVLNFTDLKKSVKAEDVNNNDLKAVMVSAISNKIKGESIKSNKKGYDTFNENAPLNNNSSNGTVRVIVQLQESPAAENASKSIAEVKASQQNVLQSVQALPGAKIKKSFGYLINGFSADVKRSDINKIKGMSGVQNVTEAKVYHPDMYFAKNLTQVYSAWKNLGYKGEGMVVSIIDTGIDYTHKDMKITDTTKEKLHSSDVSKMGGKGKFFTDKVPYGYNFADENQNIIDYNKTEQHGMHVAGIVAANGNDEDSASFKAVQGIAPEAQLLAMKVFSNNPENQQSAYDDDLISAIEDSVLHHADIINMSLGSDSGFEDPNDPEQKAVKNATDKGTLVVISAGNSAISSTNSSWNSPQTNLLNEVDTGTVGDPGVADDALTVASYENTNKVARQLKYSSSSTSGTLNYSDGSGVPEVTLKENHSIVDCNLGAEADFTGKDVAGKIALIERGGNLTFSQKILDAEDAKAAGAIIYDKDISSGGSDDPLTMSVDASITIPSIGIGHDDGLKLKSLISNNLNISIDGTKVATTNSLANDMSPFTSWGPTPSLGFKPDISAPGGNIYSTQNDNKYTSMSGTSMAAPNVSGSEALILEAEKAKKIDVSGRDLIKLVKDTAINTSKVLMDKNNSIVPYSPRRQGAGIIQVQDAINNNVIATDDNGEADVALKEIGNSTTFNLNLKNYGNTDVTYTLENGGVLSEKITDAAGHFSDYSIDGSSMNFSSNTVLIPANGQAKVTVTIKLPQSFKEEQFVEGYVKFNSSNSNIPSLNVPYLGFYGDYSKPDILDKPLWNDKTILGEEGLISNVFGQQNYLGVTADGTVDTNKIAFSPNGDGNEDTVTPELSFLRNARTMEVDIVNKNNGNEKVLRQLSTDNKLTKDLIDNQDGDGGANIYNIGQWDGKLYNAKTGSMETALDGDYYYKFITAIDLKDAEKQVTYMPIKVDTVAPEIKIKSKPTTDINSPYKLIWKEKDKGVGVNVASNVVMVNGVQVDESRSPIQYDSQLDTYSCTINLQKGETNEVEVGVADYAGNVGTASMAIDTPVIVQNIYNGEVIGKTSLNENGKFNVEGIVSGKVKSLKINGANEQIDKKNFTAAIKLHEGNNQIDVNAYDKKGNLLGETISYKVILQTKDPEISITSPSFDLNNTFKTNKNNVTVTGEAKFEGFSDKNQVIINGTTLSDDEFNKNTGEFNYVIPVSGNTDLTIEAVDGVNNSSSRLYHIIANLKDEPLNISFNDLHGYDVIAPEEIKNDNLMISGTVNHKPKVFQINGVNIRVEDNLTFSKAFKLKQGTNKFLVYAEDVDGTVVSNYAYDVLYDSYAPKLTLTKPLLGEDGKIYTNKNYVDLIGSVYDNTEGYFLYIDGNEILSSSYDSNLGTSNLQYFNYRLKVKNNDIVTIEVKDRFGNSLVQKMPVVIGKKAPKVNEKF</sequence>
<dbReference type="InterPro" id="IPR022398">
    <property type="entry name" value="Peptidase_S8_His-AS"/>
</dbReference>
<gene>
    <name evidence="16" type="ORF">SAMN02745134_01148</name>
</gene>
<feature type="active site" description="Charge relay system" evidence="9 10">
    <location>
        <position position="194"/>
    </location>
</feature>
<dbReference type="InterPro" id="IPR010259">
    <property type="entry name" value="S8pro/Inhibitor_I9"/>
</dbReference>
<dbReference type="InterPro" id="IPR046450">
    <property type="entry name" value="PA_dom_sf"/>
</dbReference>
<dbReference type="SMR" id="A0A1W1XBN6"/>
<reference evidence="16 17" key="1">
    <citation type="submission" date="2017-04" db="EMBL/GenBank/DDBJ databases">
        <authorList>
            <person name="Afonso C.L."/>
            <person name="Miller P.J."/>
            <person name="Scott M.A."/>
            <person name="Spackman E."/>
            <person name="Goraichik I."/>
            <person name="Dimitrov K.M."/>
            <person name="Suarez D.L."/>
            <person name="Swayne D.E."/>
        </authorList>
    </citation>
    <scope>NUCLEOTIDE SEQUENCE [LARGE SCALE GENOMIC DNA]</scope>
    <source>
        <strain evidence="16 17">DSM 12555</strain>
    </source>
</reference>
<evidence type="ECO:0000256" key="2">
    <source>
        <dbReference type="ARBA" id="ARBA00022512"/>
    </source>
</evidence>
<evidence type="ECO:0000256" key="1">
    <source>
        <dbReference type="ARBA" id="ARBA00011073"/>
    </source>
</evidence>
<comment type="similarity">
    <text evidence="1 10 11">Belongs to the peptidase S8 family.</text>
</comment>
<evidence type="ECO:0000256" key="7">
    <source>
        <dbReference type="ARBA" id="ARBA00022801"/>
    </source>
</evidence>
<evidence type="ECO:0000256" key="8">
    <source>
        <dbReference type="ARBA" id="ARBA00022825"/>
    </source>
</evidence>
<dbReference type="OrthoDB" id="9762689at2"/>
<evidence type="ECO:0000256" key="6">
    <source>
        <dbReference type="ARBA" id="ARBA00022737"/>
    </source>
</evidence>
<dbReference type="Gene3D" id="2.60.40.10">
    <property type="entry name" value="Immunoglobulins"/>
    <property type="match status" value="2"/>
</dbReference>
<dbReference type="SUPFAM" id="SSF52025">
    <property type="entry name" value="PA domain"/>
    <property type="match status" value="1"/>
</dbReference>
<dbReference type="PROSITE" id="PS00136">
    <property type="entry name" value="SUBTILASE_ASP"/>
    <property type="match status" value="1"/>
</dbReference>
<feature type="domain" description="C5a peptidase/Subtilisin-like protease SBT2-like Fn3-like" evidence="15">
    <location>
        <begin position="679"/>
        <end position="787"/>
    </location>
</feature>
<dbReference type="Gene3D" id="2.60.40.1710">
    <property type="entry name" value="Subtilisin-like superfamily"/>
    <property type="match status" value="1"/>
</dbReference>
<evidence type="ECO:0000259" key="15">
    <source>
        <dbReference type="Pfam" id="PF06280"/>
    </source>
</evidence>
<dbReference type="PANTHER" id="PTHR43806:SF11">
    <property type="entry name" value="CEREVISIN-RELATED"/>
    <property type="match status" value="1"/>
</dbReference>
<keyword evidence="4 10" id="KW-0645">Protease</keyword>
<dbReference type="Gene3D" id="3.40.50.200">
    <property type="entry name" value="Peptidase S8/S53 domain"/>
    <property type="match status" value="1"/>
</dbReference>
<dbReference type="GO" id="GO:0004252">
    <property type="term" value="F:serine-type endopeptidase activity"/>
    <property type="evidence" value="ECO:0007669"/>
    <property type="project" value="UniProtKB-UniRule"/>
</dbReference>
<dbReference type="InterPro" id="IPR003137">
    <property type="entry name" value="PA_domain"/>
</dbReference>
<keyword evidence="17" id="KW-1185">Reference proteome</keyword>
<dbReference type="CDD" id="cd02133">
    <property type="entry name" value="PA_C5a_like"/>
    <property type="match status" value="1"/>
</dbReference>
<dbReference type="PRINTS" id="PR00723">
    <property type="entry name" value="SUBTILISIN"/>
</dbReference>
<accession>A0A1W1XBN6</accession>
<keyword evidence="7 10" id="KW-0378">Hydrolase</keyword>
<keyword evidence="6" id="KW-0677">Repeat</keyword>
<dbReference type="InterPro" id="IPR034216">
    <property type="entry name" value="C5a_Peptidase"/>
</dbReference>